<keyword evidence="3" id="KW-1185">Reference proteome</keyword>
<evidence type="ECO:0000256" key="1">
    <source>
        <dbReference type="SAM" id="MobiDB-lite"/>
    </source>
</evidence>
<comment type="caution">
    <text evidence="2">The sequence shown here is derived from an EMBL/GenBank/DDBJ whole genome shotgun (WGS) entry which is preliminary data.</text>
</comment>
<reference evidence="2 3" key="1">
    <citation type="submission" date="2021-07" db="EMBL/GenBank/DDBJ databases">
        <title>The Aristolochia fimbriata genome: insights into angiosperm evolution, floral development and chemical biosynthesis.</title>
        <authorList>
            <person name="Jiao Y."/>
        </authorList>
    </citation>
    <scope>NUCLEOTIDE SEQUENCE [LARGE SCALE GENOMIC DNA]</scope>
    <source>
        <strain evidence="2">IBCAS-2021</strain>
        <tissue evidence="2">Leaf</tissue>
    </source>
</reference>
<feature type="region of interest" description="Disordered" evidence="1">
    <location>
        <begin position="151"/>
        <end position="175"/>
    </location>
</feature>
<feature type="region of interest" description="Disordered" evidence="1">
    <location>
        <begin position="401"/>
        <end position="462"/>
    </location>
</feature>
<evidence type="ECO:0000313" key="3">
    <source>
        <dbReference type="Proteomes" id="UP000825729"/>
    </source>
</evidence>
<name>A0AAV7E771_ARIFI</name>
<sequence>MSTPLVRVSRRVKWGARWPTPRAPGATRARPRGRYATLLGPQRTAYPLGGSSAGLVAPSPASVGRRLEVEGADRLSPSLIRPRRIAAPIRFPPDNFKHSLTLFSKSFSSFPQGDASADYNSNGENRRFSYWALPRFAPVTRGILRVFPPDLGSQSEQGLRSRRRPPAGVLFEPWPRTATLSHAGPKRAEPPLSWPGALGAKCFSANLARGKDDQSAFAPTTHRRPGWGSRARVGRTRRAWTPRQTSMDRGILQFTPSIAISPRSSSIARAKISAVESRIRLPCSRSDAMVTPRGDQRFFSLCNVSARKWLFVCSRPGPSGAALTLSPPGPVANLGEGIRYAFLPAAPRHRGASWFSGLLATLSGGEPPTPPLIRHCSKPAGATNPSTGAERGDSAFLEHALGATGPGLSRPASGRLTNRAPPQSAPTYLKTKTIPQPRWYRKSVPTATTQVGPTASRHTKVP</sequence>
<evidence type="ECO:0000313" key="2">
    <source>
        <dbReference type="EMBL" id="KAG9444725.1"/>
    </source>
</evidence>
<gene>
    <name evidence="2" type="ORF">H6P81_016065</name>
</gene>
<dbReference type="AlphaFoldDB" id="A0AAV7E771"/>
<proteinExistence type="predicted"/>
<accession>A0AAV7E771</accession>
<dbReference type="Proteomes" id="UP000825729">
    <property type="component" value="Unassembled WGS sequence"/>
</dbReference>
<dbReference type="EMBL" id="JAINDJ010000006">
    <property type="protein sequence ID" value="KAG9444725.1"/>
    <property type="molecule type" value="Genomic_DNA"/>
</dbReference>
<organism evidence="2 3">
    <name type="scientific">Aristolochia fimbriata</name>
    <name type="common">White veined hardy Dutchman's pipe vine</name>
    <dbReference type="NCBI Taxonomy" id="158543"/>
    <lineage>
        <taxon>Eukaryota</taxon>
        <taxon>Viridiplantae</taxon>
        <taxon>Streptophyta</taxon>
        <taxon>Embryophyta</taxon>
        <taxon>Tracheophyta</taxon>
        <taxon>Spermatophyta</taxon>
        <taxon>Magnoliopsida</taxon>
        <taxon>Magnoliidae</taxon>
        <taxon>Piperales</taxon>
        <taxon>Aristolochiaceae</taxon>
        <taxon>Aristolochia</taxon>
    </lineage>
</organism>
<protein>
    <submittedName>
        <fullName evidence="2">Uncharacterized protein</fullName>
    </submittedName>
</protein>